<keyword evidence="4" id="KW-0804">Transcription</keyword>
<dbReference type="InterPro" id="IPR039425">
    <property type="entry name" value="RNA_pol_sigma-70-like"/>
</dbReference>
<accession>A0ABU1YK78</accession>
<keyword evidence="2" id="KW-0805">Transcription regulation</keyword>
<dbReference type="InterPro" id="IPR013324">
    <property type="entry name" value="RNA_pol_sigma_r3/r4-like"/>
</dbReference>
<keyword evidence="3" id="KW-0731">Sigma factor</keyword>
<dbReference type="PANTHER" id="PTHR43133:SF39">
    <property type="entry name" value="SIMILAR TO RNA POLYMERASE SIGMA-E FACTOR"/>
    <property type="match status" value="1"/>
</dbReference>
<dbReference type="InterPro" id="IPR036388">
    <property type="entry name" value="WH-like_DNA-bd_sf"/>
</dbReference>
<feature type="domain" description="RNA polymerase sigma-70 ECF-like HTH" evidence="5">
    <location>
        <begin position="4"/>
        <end position="173"/>
    </location>
</feature>
<dbReference type="EMBL" id="JAVDXU010000001">
    <property type="protein sequence ID" value="MDR7269265.1"/>
    <property type="molecule type" value="Genomic_DNA"/>
</dbReference>
<comment type="similarity">
    <text evidence="1">Belongs to the sigma-70 factor family. ECF subfamily.</text>
</comment>
<proteinExistence type="inferred from homology"/>
<comment type="caution">
    <text evidence="6">The sequence shown here is derived from an EMBL/GenBank/DDBJ whole genome shotgun (WGS) entry which is preliminary data.</text>
</comment>
<dbReference type="InterPro" id="IPR014284">
    <property type="entry name" value="RNA_pol_sigma-70_dom"/>
</dbReference>
<sequence length="180" mass="20168">MHEDDIDALIARVNAGEAGARDTLFATAYPALRELASARLRDSGGHAGGLQTTQLVHESYLRLARSARLRPENRREFFAYAARVMREFIVETLRRPRVGEALTLDTRAELDLPSDAGEVLRVHEALAALQAAEPRLAQVVEMRYFGGYTETEIGEALGLTERTVRRDWEKARLLLLALLR</sequence>
<dbReference type="SUPFAM" id="SSF88946">
    <property type="entry name" value="Sigma2 domain of RNA polymerase sigma factors"/>
    <property type="match status" value="1"/>
</dbReference>
<evidence type="ECO:0000259" key="5">
    <source>
        <dbReference type="Pfam" id="PF07638"/>
    </source>
</evidence>
<evidence type="ECO:0000256" key="3">
    <source>
        <dbReference type="ARBA" id="ARBA00023082"/>
    </source>
</evidence>
<evidence type="ECO:0000256" key="1">
    <source>
        <dbReference type="ARBA" id="ARBA00010641"/>
    </source>
</evidence>
<protein>
    <submittedName>
        <fullName evidence="6">RNA polymerase sigma factor (TIGR02999 family)</fullName>
    </submittedName>
</protein>
<reference evidence="6 7" key="1">
    <citation type="submission" date="2023-07" db="EMBL/GenBank/DDBJ databases">
        <title>Sorghum-associated microbial communities from plants grown in Nebraska, USA.</title>
        <authorList>
            <person name="Schachtman D."/>
        </authorList>
    </citation>
    <scope>NUCLEOTIDE SEQUENCE [LARGE SCALE GENOMIC DNA]</scope>
    <source>
        <strain evidence="6 7">BE314</strain>
    </source>
</reference>
<dbReference type="InterPro" id="IPR013325">
    <property type="entry name" value="RNA_pol_sigma_r2"/>
</dbReference>
<name>A0ABU1YK78_ROSSA</name>
<dbReference type="Pfam" id="PF07638">
    <property type="entry name" value="Sigma70_ECF"/>
    <property type="match status" value="1"/>
</dbReference>
<evidence type="ECO:0000313" key="7">
    <source>
        <dbReference type="Proteomes" id="UP001180453"/>
    </source>
</evidence>
<dbReference type="RefSeq" id="WP_310263785.1">
    <property type="nucleotide sequence ID" value="NZ_JAVDXU010000001.1"/>
</dbReference>
<dbReference type="PANTHER" id="PTHR43133">
    <property type="entry name" value="RNA POLYMERASE ECF-TYPE SIGMA FACTO"/>
    <property type="match status" value="1"/>
</dbReference>
<dbReference type="InterPro" id="IPR053812">
    <property type="entry name" value="HTH_Sigma70_ECF-like"/>
</dbReference>
<dbReference type="InterPro" id="IPR011517">
    <property type="entry name" value="RNA_pol_sigma70_ECF-like"/>
</dbReference>
<organism evidence="6 7">
    <name type="scientific">Roseateles saccharophilus</name>
    <name type="common">Pseudomonas saccharophila</name>
    <dbReference type="NCBI Taxonomy" id="304"/>
    <lineage>
        <taxon>Bacteria</taxon>
        <taxon>Pseudomonadati</taxon>
        <taxon>Pseudomonadota</taxon>
        <taxon>Betaproteobacteria</taxon>
        <taxon>Burkholderiales</taxon>
        <taxon>Sphaerotilaceae</taxon>
        <taxon>Roseateles</taxon>
    </lineage>
</organism>
<keyword evidence="7" id="KW-1185">Reference proteome</keyword>
<dbReference type="NCBIfam" id="TIGR02999">
    <property type="entry name" value="Sig-70_X6"/>
    <property type="match status" value="1"/>
</dbReference>
<dbReference type="NCBIfam" id="TIGR02937">
    <property type="entry name" value="sigma70-ECF"/>
    <property type="match status" value="1"/>
</dbReference>
<dbReference type="SUPFAM" id="SSF88659">
    <property type="entry name" value="Sigma3 and sigma4 domains of RNA polymerase sigma factors"/>
    <property type="match status" value="1"/>
</dbReference>
<evidence type="ECO:0000256" key="2">
    <source>
        <dbReference type="ARBA" id="ARBA00023015"/>
    </source>
</evidence>
<dbReference type="Gene3D" id="1.10.1740.10">
    <property type="match status" value="1"/>
</dbReference>
<dbReference type="Gene3D" id="1.10.10.10">
    <property type="entry name" value="Winged helix-like DNA-binding domain superfamily/Winged helix DNA-binding domain"/>
    <property type="match status" value="1"/>
</dbReference>
<evidence type="ECO:0000313" key="6">
    <source>
        <dbReference type="EMBL" id="MDR7269265.1"/>
    </source>
</evidence>
<dbReference type="Proteomes" id="UP001180453">
    <property type="component" value="Unassembled WGS sequence"/>
</dbReference>
<gene>
    <name evidence="6" type="ORF">J2X20_001894</name>
</gene>
<evidence type="ECO:0000256" key="4">
    <source>
        <dbReference type="ARBA" id="ARBA00023163"/>
    </source>
</evidence>